<sequence>MMSSQWGVFSSYCNSTRATIANPARSALVLDDAFSCALLRSYLYFSAIVNSPRCLLDGHSGGDFSCPANRGEWTSRRSEDEGGRLMTEDQGIEFKMKIGGLTRTTDTARSLRMRDSEEGGGDLPMKMRRN</sequence>
<keyword evidence="3" id="KW-1185">Reference proteome</keyword>
<protein>
    <submittedName>
        <fullName evidence="2">Uncharacterized protein</fullName>
    </submittedName>
</protein>
<comment type="caution">
    <text evidence="2">The sequence shown here is derived from an EMBL/GenBank/DDBJ whole genome shotgun (WGS) entry which is preliminary data.</text>
</comment>
<organism evidence="2 3">
    <name type="scientific">Pristionchus mayeri</name>
    <dbReference type="NCBI Taxonomy" id="1317129"/>
    <lineage>
        <taxon>Eukaryota</taxon>
        <taxon>Metazoa</taxon>
        <taxon>Ecdysozoa</taxon>
        <taxon>Nematoda</taxon>
        <taxon>Chromadorea</taxon>
        <taxon>Rhabditida</taxon>
        <taxon>Rhabditina</taxon>
        <taxon>Diplogasteromorpha</taxon>
        <taxon>Diplogasteroidea</taxon>
        <taxon>Neodiplogasteridae</taxon>
        <taxon>Pristionchus</taxon>
    </lineage>
</organism>
<proteinExistence type="predicted"/>
<name>A0AAN4ZQC0_9BILA</name>
<dbReference type="Proteomes" id="UP001328107">
    <property type="component" value="Unassembled WGS sequence"/>
</dbReference>
<dbReference type="EMBL" id="BTRK01000003">
    <property type="protein sequence ID" value="GMR41830.1"/>
    <property type="molecule type" value="Genomic_DNA"/>
</dbReference>
<evidence type="ECO:0000313" key="3">
    <source>
        <dbReference type="Proteomes" id="UP001328107"/>
    </source>
</evidence>
<evidence type="ECO:0000313" key="2">
    <source>
        <dbReference type="EMBL" id="GMR41830.1"/>
    </source>
</evidence>
<accession>A0AAN4ZQC0</accession>
<feature type="region of interest" description="Disordered" evidence="1">
    <location>
        <begin position="67"/>
        <end position="86"/>
    </location>
</feature>
<feature type="region of interest" description="Disordered" evidence="1">
    <location>
        <begin position="103"/>
        <end position="130"/>
    </location>
</feature>
<reference evidence="3" key="1">
    <citation type="submission" date="2022-10" db="EMBL/GenBank/DDBJ databases">
        <title>Genome assembly of Pristionchus species.</title>
        <authorList>
            <person name="Yoshida K."/>
            <person name="Sommer R.J."/>
        </authorList>
    </citation>
    <scope>NUCLEOTIDE SEQUENCE [LARGE SCALE GENOMIC DNA]</scope>
    <source>
        <strain evidence="3">RS5460</strain>
    </source>
</reference>
<feature type="compositionally biased region" description="Basic and acidic residues" evidence="1">
    <location>
        <begin position="73"/>
        <end position="86"/>
    </location>
</feature>
<gene>
    <name evidence="2" type="ORF">PMAYCL1PPCAC_12025</name>
</gene>
<dbReference type="AlphaFoldDB" id="A0AAN4ZQC0"/>
<evidence type="ECO:0000256" key="1">
    <source>
        <dbReference type="SAM" id="MobiDB-lite"/>
    </source>
</evidence>